<keyword evidence="6" id="KW-0808">Transferase</keyword>
<evidence type="ECO:0000256" key="1">
    <source>
        <dbReference type="ARBA" id="ARBA00004251"/>
    </source>
</evidence>
<dbReference type="GO" id="GO:0048544">
    <property type="term" value="P:recognition of pollen"/>
    <property type="evidence" value="ECO:0007669"/>
    <property type="project" value="InterPro"/>
</dbReference>
<dbReference type="InterPro" id="IPR008271">
    <property type="entry name" value="Ser/Thr_kinase_AS"/>
</dbReference>
<dbReference type="Pfam" id="PF00954">
    <property type="entry name" value="S_locus_glycop"/>
    <property type="match status" value="2"/>
</dbReference>
<evidence type="ECO:0000256" key="18">
    <source>
        <dbReference type="ARBA" id="ARBA00047899"/>
    </source>
</evidence>
<evidence type="ECO:0000313" key="26">
    <source>
        <dbReference type="EnsemblPlants" id="OBART01G38770.1"/>
    </source>
</evidence>
<dbReference type="InterPro" id="IPR003609">
    <property type="entry name" value="Pan_app"/>
</dbReference>
<dbReference type="PANTHER" id="PTHR47974">
    <property type="entry name" value="OS07G0415500 PROTEIN"/>
    <property type="match status" value="1"/>
</dbReference>
<evidence type="ECO:0000256" key="19">
    <source>
        <dbReference type="ARBA" id="ARBA00048679"/>
    </source>
</evidence>
<evidence type="ECO:0000259" key="24">
    <source>
        <dbReference type="PROSITE" id="PS50927"/>
    </source>
</evidence>
<evidence type="ECO:0000256" key="11">
    <source>
        <dbReference type="ARBA" id="ARBA00022777"/>
    </source>
</evidence>
<feature type="signal peptide" evidence="22">
    <location>
        <begin position="1"/>
        <end position="35"/>
    </location>
</feature>
<keyword evidence="14 21" id="KW-0472">Membrane</keyword>
<dbReference type="GO" id="GO:0005524">
    <property type="term" value="F:ATP binding"/>
    <property type="evidence" value="ECO:0007669"/>
    <property type="project" value="UniProtKB-UniRule"/>
</dbReference>
<keyword evidence="8 22" id="KW-0732">Signal</keyword>
<evidence type="ECO:0000256" key="16">
    <source>
        <dbReference type="ARBA" id="ARBA00023170"/>
    </source>
</evidence>
<reference evidence="26" key="2">
    <citation type="submission" date="2015-03" db="UniProtKB">
        <authorList>
            <consortium name="EnsemblPlants"/>
        </authorList>
    </citation>
    <scope>IDENTIFICATION</scope>
</reference>
<dbReference type="FunFam" id="1.10.510.10:FF:000227">
    <property type="entry name" value="Serine/threonine-protein kinase"/>
    <property type="match status" value="2"/>
</dbReference>
<dbReference type="FunFam" id="3.30.200.20:FF:000370">
    <property type="entry name" value="Receptor-like protein kinase 4"/>
    <property type="match status" value="1"/>
</dbReference>
<evidence type="ECO:0000256" key="20">
    <source>
        <dbReference type="PROSITE-ProRule" id="PRU10141"/>
    </source>
</evidence>
<dbReference type="HOGENOM" id="CLU_000288_178_5_1"/>
<dbReference type="GO" id="GO:0030246">
    <property type="term" value="F:carbohydrate binding"/>
    <property type="evidence" value="ECO:0007669"/>
    <property type="project" value="UniProtKB-KW"/>
</dbReference>
<dbReference type="InterPro" id="IPR011009">
    <property type="entry name" value="Kinase-like_dom_sf"/>
</dbReference>
<evidence type="ECO:0000256" key="9">
    <source>
        <dbReference type="ARBA" id="ARBA00022734"/>
    </source>
</evidence>
<evidence type="ECO:0000256" key="15">
    <source>
        <dbReference type="ARBA" id="ARBA00023157"/>
    </source>
</evidence>
<dbReference type="Proteomes" id="UP000026960">
    <property type="component" value="Chromosome 1"/>
</dbReference>
<keyword evidence="12 20" id="KW-0067">ATP-binding</keyword>
<dbReference type="CDD" id="cd14066">
    <property type="entry name" value="STKc_IRAK"/>
    <property type="match status" value="1"/>
</dbReference>
<dbReference type="SMART" id="SM00220">
    <property type="entry name" value="S_TKc"/>
    <property type="match status" value="2"/>
</dbReference>
<keyword evidence="10 20" id="KW-0547">Nucleotide-binding</keyword>
<dbReference type="SUPFAM" id="SSF51110">
    <property type="entry name" value="alpha-D-mannose-specific plant lectins"/>
    <property type="match status" value="2"/>
</dbReference>
<dbReference type="FunFam" id="3.30.200.20:FF:000250">
    <property type="entry name" value="Serine/threonine-protein kinase"/>
    <property type="match status" value="1"/>
</dbReference>
<dbReference type="InterPro" id="IPR017441">
    <property type="entry name" value="Protein_kinase_ATP_BS"/>
</dbReference>
<dbReference type="PANTHER" id="PTHR47974:SF19">
    <property type="entry name" value="RECEPTOR-LIKE SERINE_THREONINE-PROTEIN KINASE"/>
    <property type="match status" value="1"/>
</dbReference>
<dbReference type="InterPro" id="IPR000719">
    <property type="entry name" value="Prot_kinase_dom"/>
</dbReference>
<evidence type="ECO:0000256" key="21">
    <source>
        <dbReference type="SAM" id="Phobius"/>
    </source>
</evidence>
<dbReference type="EC" id="2.7.11.1" evidence="2"/>
<dbReference type="GO" id="GO:0005886">
    <property type="term" value="C:plasma membrane"/>
    <property type="evidence" value="ECO:0007669"/>
    <property type="project" value="UniProtKB-SubCell"/>
</dbReference>
<organism evidence="26">
    <name type="scientific">Oryza barthii</name>
    <dbReference type="NCBI Taxonomy" id="65489"/>
    <lineage>
        <taxon>Eukaryota</taxon>
        <taxon>Viridiplantae</taxon>
        <taxon>Streptophyta</taxon>
        <taxon>Embryophyta</taxon>
        <taxon>Tracheophyta</taxon>
        <taxon>Spermatophyta</taxon>
        <taxon>Magnoliopsida</taxon>
        <taxon>Liliopsida</taxon>
        <taxon>Poales</taxon>
        <taxon>Poaceae</taxon>
        <taxon>BOP clade</taxon>
        <taxon>Oryzoideae</taxon>
        <taxon>Oryzeae</taxon>
        <taxon>Oryzinae</taxon>
        <taxon>Oryza</taxon>
    </lineage>
</organism>
<dbReference type="Pfam" id="PF01453">
    <property type="entry name" value="B_lectin"/>
    <property type="match status" value="2"/>
</dbReference>
<comment type="catalytic activity">
    <reaction evidence="19">
        <text>L-seryl-[protein] + ATP = O-phospho-L-seryl-[protein] + ADP + H(+)</text>
        <dbReference type="Rhea" id="RHEA:17989"/>
        <dbReference type="Rhea" id="RHEA-COMP:9863"/>
        <dbReference type="Rhea" id="RHEA-COMP:11604"/>
        <dbReference type="ChEBI" id="CHEBI:15378"/>
        <dbReference type="ChEBI" id="CHEBI:29999"/>
        <dbReference type="ChEBI" id="CHEBI:30616"/>
        <dbReference type="ChEBI" id="CHEBI:83421"/>
        <dbReference type="ChEBI" id="CHEBI:456216"/>
        <dbReference type="EC" id="2.7.11.1"/>
    </reaction>
</comment>
<dbReference type="CDD" id="cd01098">
    <property type="entry name" value="PAN_AP_plant"/>
    <property type="match status" value="2"/>
</dbReference>
<dbReference type="PaxDb" id="65489-OBART01G38770.1"/>
<protein>
    <recommendedName>
        <fullName evidence="2">non-specific serine/threonine protein kinase</fullName>
        <ecNumber evidence="2">2.7.11.1</ecNumber>
    </recommendedName>
</protein>
<evidence type="ECO:0000256" key="22">
    <source>
        <dbReference type="SAM" id="SignalP"/>
    </source>
</evidence>
<keyword evidence="15" id="KW-1015">Disulfide bond</keyword>
<dbReference type="GO" id="GO:0051707">
    <property type="term" value="P:response to other organism"/>
    <property type="evidence" value="ECO:0007669"/>
    <property type="project" value="UniProtKB-ARBA"/>
</dbReference>
<evidence type="ECO:0000256" key="3">
    <source>
        <dbReference type="ARBA" id="ARBA00022475"/>
    </source>
</evidence>
<keyword evidence="7 21" id="KW-0812">Transmembrane</keyword>
<evidence type="ECO:0000259" key="25">
    <source>
        <dbReference type="PROSITE" id="PS50948"/>
    </source>
</evidence>
<evidence type="ECO:0000256" key="17">
    <source>
        <dbReference type="ARBA" id="ARBA00023180"/>
    </source>
</evidence>
<proteinExistence type="predicted"/>
<keyword evidence="4" id="KW-0723">Serine/threonine-protein kinase</keyword>
<dbReference type="SMART" id="SM00473">
    <property type="entry name" value="PAN_AP"/>
    <property type="match status" value="2"/>
</dbReference>
<dbReference type="FunFam" id="2.90.10.10:FF:000002">
    <property type="entry name" value="Serine/threonine-protein kinase"/>
    <property type="match status" value="2"/>
</dbReference>
<dbReference type="PROSITE" id="PS50948">
    <property type="entry name" value="PAN"/>
    <property type="match status" value="2"/>
</dbReference>
<evidence type="ECO:0000313" key="27">
    <source>
        <dbReference type="Proteomes" id="UP000026960"/>
    </source>
</evidence>
<comment type="subcellular location">
    <subcellularLocation>
        <location evidence="1">Cell membrane</location>
        <topology evidence="1">Single-pass type I membrane protein</topology>
    </subcellularLocation>
</comment>
<evidence type="ECO:0000256" key="14">
    <source>
        <dbReference type="ARBA" id="ARBA00023136"/>
    </source>
</evidence>
<dbReference type="InterPro" id="IPR000858">
    <property type="entry name" value="S_locus_glycoprot_dom"/>
</dbReference>
<dbReference type="Gene3D" id="3.30.200.20">
    <property type="entry name" value="Phosphorylase Kinase, domain 1"/>
    <property type="match status" value="2"/>
</dbReference>
<evidence type="ECO:0000256" key="2">
    <source>
        <dbReference type="ARBA" id="ARBA00012513"/>
    </source>
</evidence>
<dbReference type="GO" id="GO:0004674">
    <property type="term" value="F:protein serine/threonine kinase activity"/>
    <property type="evidence" value="ECO:0007669"/>
    <property type="project" value="UniProtKB-KW"/>
</dbReference>
<keyword evidence="27" id="KW-1185">Reference proteome</keyword>
<dbReference type="STRING" id="65489.A0A0D3EWT3"/>
<dbReference type="SUPFAM" id="SSF56112">
    <property type="entry name" value="Protein kinase-like (PK-like)"/>
    <property type="match status" value="2"/>
</dbReference>
<dbReference type="CDD" id="cd00028">
    <property type="entry name" value="B_lectin"/>
    <property type="match status" value="2"/>
</dbReference>
<dbReference type="eggNOG" id="ENOG502RRUS">
    <property type="taxonomic scope" value="Eukaryota"/>
</dbReference>
<dbReference type="InterPro" id="IPR001480">
    <property type="entry name" value="Bulb-type_lectin_dom"/>
</dbReference>
<dbReference type="PROSITE" id="PS00108">
    <property type="entry name" value="PROTEIN_KINASE_ST"/>
    <property type="match status" value="2"/>
</dbReference>
<feature type="domain" description="Apple" evidence="25">
    <location>
        <begin position="1156"/>
        <end position="1240"/>
    </location>
</feature>
<feature type="domain" description="Protein kinase" evidence="23">
    <location>
        <begin position="508"/>
        <end position="787"/>
    </location>
</feature>
<dbReference type="InterPro" id="IPR036426">
    <property type="entry name" value="Bulb-type_lectin_dom_sf"/>
</dbReference>
<evidence type="ECO:0000256" key="13">
    <source>
        <dbReference type="ARBA" id="ARBA00022989"/>
    </source>
</evidence>
<keyword evidence="9" id="KW-0430">Lectin</keyword>
<dbReference type="PROSITE" id="PS50927">
    <property type="entry name" value="BULB_LECTIN"/>
    <property type="match status" value="2"/>
</dbReference>
<evidence type="ECO:0000256" key="8">
    <source>
        <dbReference type="ARBA" id="ARBA00022729"/>
    </source>
</evidence>
<feature type="transmembrane region" description="Helical" evidence="21">
    <location>
        <begin position="458"/>
        <end position="480"/>
    </location>
</feature>
<dbReference type="Gene3D" id="2.90.10.10">
    <property type="entry name" value="Bulb-type lectin domain"/>
    <property type="match status" value="2"/>
</dbReference>
<reference evidence="26" key="1">
    <citation type="journal article" date="2009" name="Rice">
        <title>De Novo Next Generation Sequencing of Plant Genomes.</title>
        <authorList>
            <person name="Rounsley S."/>
            <person name="Marri P.R."/>
            <person name="Yu Y."/>
            <person name="He R."/>
            <person name="Sisneros N."/>
            <person name="Goicoechea J.L."/>
            <person name="Lee S.J."/>
            <person name="Angelova A."/>
            <person name="Kudrna D."/>
            <person name="Luo M."/>
            <person name="Affourtit J."/>
            <person name="Desany B."/>
            <person name="Knight J."/>
            <person name="Niazi F."/>
            <person name="Egholm M."/>
            <person name="Wing R.A."/>
        </authorList>
    </citation>
    <scope>NUCLEOTIDE SEQUENCE [LARGE SCALE GENOMIC DNA]</scope>
    <source>
        <strain evidence="26">cv. IRGC 105608</strain>
    </source>
</reference>
<feature type="domain" description="Apple" evidence="25">
    <location>
        <begin position="358"/>
        <end position="443"/>
    </location>
</feature>
<evidence type="ECO:0000256" key="10">
    <source>
        <dbReference type="ARBA" id="ARBA00022741"/>
    </source>
</evidence>
<dbReference type="PROSITE" id="PS50011">
    <property type="entry name" value="PROTEIN_KINASE_DOM"/>
    <property type="match status" value="2"/>
</dbReference>
<feature type="domain" description="Protein kinase" evidence="23">
    <location>
        <begin position="1305"/>
        <end position="1596"/>
    </location>
</feature>
<evidence type="ECO:0000256" key="5">
    <source>
        <dbReference type="ARBA" id="ARBA00022553"/>
    </source>
</evidence>
<evidence type="ECO:0000256" key="12">
    <source>
        <dbReference type="ARBA" id="ARBA00022840"/>
    </source>
</evidence>
<name>A0A0D3EWT3_9ORYZ</name>
<feature type="binding site" evidence="20">
    <location>
        <position position="1334"/>
    </location>
    <ligand>
        <name>ATP</name>
        <dbReference type="ChEBI" id="CHEBI:30616"/>
    </ligand>
</feature>
<evidence type="ECO:0000256" key="6">
    <source>
        <dbReference type="ARBA" id="ARBA00022679"/>
    </source>
</evidence>
<keyword evidence="17" id="KW-0325">Glycoprotein</keyword>
<dbReference type="EnsemblPlants" id="OBART01G38770.1">
    <property type="protein sequence ID" value="OBART01G38770.1"/>
    <property type="gene ID" value="OBART01G38770"/>
</dbReference>
<keyword evidence="3" id="KW-1003">Cell membrane</keyword>
<feature type="chain" id="PRO_5002261219" description="non-specific serine/threonine protein kinase" evidence="22">
    <location>
        <begin position="36"/>
        <end position="1630"/>
    </location>
</feature>
<feature type="domain" description="Bulb-type lectin" evidence="24">
    <location>
        <begin position="36"/>
        <end position="160"/>
    </location>
</feature>
<evidence type="ECO:0000256" key="4">
    <source>
        <dbReference type="ARBA" id="ARBA00022527"/>
    </source>
</evidence>
<feature type="transmembrane region" description="Helical" evidence="21">
    <location>
        <begin position="1255"/>
        <end position="1277"/>
    </location>
</feature>
<feature type="domain" description="Bulb-type lectin" evidence="24">
    <location>
        <begin position="833"/>
        <end position="957"/>
    </location>
</feature>
<dbReference type="Gene3D" id="1.10.510.10">
    <property type="entry name" value="Transferase(Phosphotransferase) domain 1"/>
    <property type="match status" value="2"/>
</dbReference>
<dbReference type="Pfam" id="PF00069">
    <property type="entry name" value="Pkinase"/>
    <property type="match status" value="2"/>
</dbReference>
<feature type="binding site" evidence="20">
    <location>
        <position position="537"/>
    </location>
    <ligand>
        <name>ATP</name>
        <dbReference type="ChEBI" id="CHEBI:30616"/>
    </ligand>
</feature>
<keyword evidence="13 21" id="KW-1133">Transmembrane helix</keyword>
<dbReference type="Pfam" id="PF08276">
    <property type="entry name" value="PAN_2"/>
    <property type="match status" value="2"/>
</dbReference>
<sequence>MASSGAPPCSSALVPPCLFVIAMATLQSAVVFADAADTVAADRPLSGSQRLLVSSRGKFALGFFQPENSIHWYIGIWYNQISKHTPVWVANRGSPISNPDTSQLTIATDGNMVLLDNSTTAIWSTNISKIASNSTVGVILDTGNLVLADASNTSIIHWQSFDHFGNTWLPGGKLGRNKLAGVSTGLVAWKARNDPVPGVFSLELDPNGTSQYLLQWNSTLQYWTSGNWTGRIFTGVPEMTPTGSYPNSLYTFDYVNGENESYFVYDLKDDSVLTRFVLGEMGQIQFLTWMNGANDWMLFWSQPKAQCDVYSLCGPFSVCTENAMASCSCLRGFGEQNVGEWLQGDHNSGCRRNVELQCSSNGSVVGRSTDRFHTMANVRLPSDAESVVAAGFDQCEEACLSNCSCTAYSYNGSCSLWYRDLINLQDVSVIGSQGSSAVLIRLAASELSGQKQKHTKKLITFSVLATGAVLLMMAVLVVILRRRMVKATTRVEGSLISFTYRDLKSVTKNFSEKLGGGAFGSVFEGSLPDATMVAVKKLEGFRQGEKQFRSEVSTIGNIQHVNLIRLLGFCSEKTRRLLVYEYMPNGSLDKPLFGSNQHVLSWNTRYKIALGIARGLDYLHEKCRDCIIHCDIKPENILLDGSFAPKVADFGLAKLMGRDFSRVLTTSRGTVGYIAPEWIAGTAVTAKADVFSYGMTLLEIVSGRRNVQEQGGAAVDGLLPLLSASTLGGGGGGRDELVSAVVDGRVGVNADMGEVERACRVACWCIQDDEKARPAMATVVQVLEGLVEIGVPPVPRSLQILADLANQSNNLQFFSDLPSNHGAFFLQSAVVFADTVTAKRPLSGSQSALVSKRRKFALGFFQPENSQHWYLGIWYNQISKHTPVWVANRGTPISNPDTSQLTIATDGNMVLLDNSTTAIWSTNISKIASNSTVGVILDTGNLVLADASNTSIIHWQSFDHFGNTWLPGGKLGRNNKLAGVSTRLVAWKARNDPSPGVFSLELDPNGTSQYLLEWSITQQYWTSGNWTGRIFADVPEMTGCYPSSTYTFDYVNGENESESYFVYDLKDESVLTRFFLSEMGQIQFLTWIYAAKDWMPFWSQPKVKCDVYSLCGPFSVCTENALTSCSCLRGFSEQNVGEWLQGDHTSGCRRNVELQCSSNASVMGRTDGFYTMANVRLPSNAESVVVIGNDQCEQACLRSCSCTAYSYNGSCSLWHGDLINLQDVSAISSQGSSTVLIRLAASELSGQKQKNTKNLITIAIVATSVLVLMIAALFFIFRRRMVKQTTRVEGSLIAFTYRDLKSVTKNFSEKLGGGAFGLVFKGSLPDATVVAVKKLEGFRQGEKQFRAEVSTIGNIQHVNLIRLLGFCSEKSRRLLVYEYMPNGSLDKQLFDNKKHVLSWNTRYQIALGIARGLDYLHEKCRDCIIHCDIKPENILLDGSFAPKVADFGLAKLMGRDISRVLTTARGTVGYIAPEWIAGTAVTAKADVFSYGMTLLEIVSGRRNVQGRRRRQEQQDDGGAAADRPFPLVAAGRLVGGGVGGGRREELVSAVVDCRLGGDADMGEVERACRVACWCIQDDENARPAMATVVQVLEGLVEIGVPPIPRSLQFLAELADQSNYLQFFSDLLPSN</sequence>
<dbReference type="Gramene" id="OBART01G38770.1">
    <property type="protein sequence ID" value="OBART01G38770.1"/>
    <property type="gene ID" value="OBART01G38770"/>
</dbReference>
<dbReference type="SMART" id="SM00108">
    <property type="entry name" value="B_lectin"/>
    <property type="match status" value="2"/>
</dbReference>
<comment type="catalytic activity">
    <reaction evidence="18">
        <text>L-threonyl-[protein] + ATP = O-phospho-L-threonyl-[protein] + ADP + H(+)</text>
        <dbReference type="Rhea" id="RHEA:46608"/>
        <dbReference type="Rhea" id="RHEA-COMP:11060"/>
        <dbReference type="Rhea" id="RHEA-COMP:11605"/>
        <dbReference type="ChEBI" id="CHEBI:15378"/>
        <dbReference type="ChEBI" id="CHEBI:30013"/>
        <dbReference type="ChEBI" id="CHEBI:30616"/>
        <dbReference type="ChEBI" id="CHEBI:61977"/>
        <dbReference type="ChEBI" id="CHEBI:456216"/>
        <dbReference type="EC" id="2.7.11.1"/>
    </reaction>
</comment>
<evidence type="ECO:0000256" key="7">
    <source>
        <dbReference type="ARBA" id="ARBA00022692"/>
    </source>
</evidence>
<evidence type="ECO:0000259" key="23">
    <source>
        <dbReference type="PROSITE" id="PS50011"/>
    </source>
</evidence>
<keyword evidence="5" id="KW-0597">Phosphoprotein</keyword>
<keyword evidence="16" id="KW-0675">Receptor</keyword>
<dbReference type="PROSITE" id="PS00107">
    <property type="entry name" value="PROTEIN_KINASE_ATP"/>
    <property type="match status" value="2"/>
</dbReference>
<accession>A0A0D3EWT3</accession>
<keyword evidence="11" id="KW-0418">Kinase</keyword>